<evidence type="ECO:0000313" key="3">
    <source>
        <dbReference type="EMBL" id="NSI59747.1"/>
    </source>
</evidence>
<evidence type="ECO:0000256" key="1">
    <source>
        <dbReference type="ARBA" id="ARBA00023125"/>
    </source>
</evidence>
<dbReference type="InterPro" id="IPR001387">
    <property type="entry name" value="Cro/C1-type_HTH"/>
</dbReference>
<reference evidence="3" key="2">
    <citation type="submission" date="2020-02" db="EMBL/GenBank/DDBJ databases">
        <authorList>
            <person name="Littmann E."/>
            <person name="Sorbara M."/>
        </authorList>
    </citation>
    <scope>NUCLEOTIDE SEQUENCE</scope>
    <source>
        <strain evidence="3">MSK.15.32</strain>
    </source>
</reference>
<evidence type="ECO:0000313" key="4">
    <source>
        <dbReference type="Proteomes" id="UP001296580"/>
    </source>
</evidence>
<dbReference type="Pfam" id="PF01381">
    <property type="entry name" value="HTH_3"/>
    <property type="match status" value="1"/>
</dbReference>
<dbReference type="RefSeq" id="WP_173878110.1">
    <property type="nucleotide sequence ID" value="NZ_JAAIMR010000041.1"/>
</dbReference>
<comment type="caution">
    <text evidence="3">The sequence shown here is derived from an EMBL/GenBank/DDBJ whole genome shotgun (WGS) entry which is preliminary data.</text>
</comment>
<proteinExistence type="predicted"/>
<feature type="domain" description="HTH cro/C1-type" evidence="2">
    <location>
        <begin position="13"/>
        <end position="67"/>
    </location>
</feature>
<dbReference type="InterPro" id="IPR010982">
    <property type="entry name" value="Lambda_DNA-bd_dom_sf"/>
</dbReference>
<accession>A0AAJ3KN49</accession>
<reference evidence="3" key="1">
    <citation type="journal article" date="2020" name="Cell Host Microbe">
        <title>Functional and Genomic Variation between Human-Derived Isolates of Lachnospiraceae Reveals Inter- and Intra-Species Diversity.</title>
        <authorList>
            <person name="Sorbara M.T."/>
            <person name="Littmann E.R."/>
            <person name="Fontana E."/>
            <person name="Moody T.U."/>
            <person name="Kohout C.E."/>
            <person name="Gjonbalaj M."/>
            <person name="Eaton V."/>
            <person name="Seok R."/>
            <person name="Leiner I.M."/>
            <person name="Pamer E.G."/>
        </authorList>
    </citation>
    <scope>NUCLEOTIDE SEQUENCE</scope>
    <source>
        <strain evidence="3">MSK.15.32</strain>
    </source>
</reference>
<dbReference type="SUPFAM" id="SSF47413">
    <property type="entry name" value="lambda repressor-like DNA-binding domains"/>
    <property type="match status" value="1"/>
</dbReference>
<dbReference type="PANTHER" id="PTHR46558">
    <property type="entry name" value="TRACRIPTIONAL REGULATORY PROTEIN-RELATED-RELATED"/>
    <property type="match status" value="1"/>
</dbReference>
<dbReference type="GO" id="GO:0003677">
    <property type="term" value="F:DNA binding"/>
    <property type="evidence" value="ECO:0007669"/>
    <property type="project" value="UniProtKB-KW"/>
</dbReference>
<keyword evidence="1" id="KW-0238">DNA-binding</keyword>
<dbReference type="AlphaFoldDB" id="A0AAJ3KN49"/>
<dbReference type="Gene3D" id="1.10.260.40">
    <property type="entry name" value="lambda repressor-like DNA-binding domains"/>
    <property type="match status" value="1"/>
</dbReference>
<dbReference type="PANTHER" id="PTHR46558:SF4">
    <property type="entry name" value="DNA-BIDING PHAGE PROTEIN"/>
    <property type="match status" value="1"/>
</dbReference>
<organism evidence="3 4">
    <name type="scientific">Mediterraneibacter gnavus</name>
    <name type="common">Ruminococcus gnavus</name>
    <dbReference type="NCBI Taxonomy" id="33038"/>
    <lineage>
        <taxon>Bacteria</taxon>
        <taxon>Bacillati</taxon>
        <taxon>Bacillota</taxon>
        <taxon>Clostridia</taxon>
        <taxon>Lachnospirales</taxon>
        <taxon>Lachnospiraceae</taxon>
        <taxon>Mediterraneibacter</taxon>
    </lineage>
</organism>
<dbReference type="SMART" id="SM00530">
    <property type="entry name" value="HTH_XRE"/>
    <property type="match status" value="1"/>
</dbReference>
<gene>
    <name evidence="3" type="ORF">G4993_15310</name>
</gene>
<dbReference type="CDD" id="cd00093">
    <property type="entry name" value="HTH_XRE"/>
    <property type="match status" value="1"/>
</dbReference>
<name>A0AAJ3KN49_MEDGN</name>
<protein>
    <submittedName>
        <fullName evidence="3">Helix-turn-helix transcriptional regulator</fullName>
    </submittedName>
</protein>
<dbReference type="EMBL" id="JAAIRV010000042">
    <property type="protein sequence ID" value="NSI59747.1"/>
    <property type="molecule type" value="Genomic_DNA"/>
</dbReference>
<dbReference type="Proteomes" id="UP001296580">
    <property type="component" value="Unassembled WGS sequence"/>
</dbReference>
<sequence>MGINEYVKIGSLIKELRLSKGYTAKEFSKKLHIPYSTYSNYENNNREPNLDVLNKICENLDVTVDQLLSLSTLPLELRDSIVDALLEDDIQTIKKKIKNEFYDFFDPSEFTQEELNDIKRYIEFIKYKRNVDSNTTE</sequence>
<dbReference type="PROSITE" id="PS50943">
    <property type="entry name" value="HTH_CROC1"/>
    <property type="match status" value="1"/>
</dbReference>
<evidence type="ECO:0000259" key="2">
    <source>
        <dbReference type="PROSITE" id="PS50943"/>
    </source>
</evidence>